<reference evidence="1" key="1">
    <citation type="submission" date="2020-01" db="EMBL/GenBank/DDBJ databases">
        <authorList>
            <consortium name="DOE Joint Genome Institute"/>
            <person name="Haridas S."/>
            <person name="Albert R."/>
            <person name="Binder M."/>
            <person name="Bloem J."/>
            <person name="Labutti K."/>
            <person name="Salamov A."/>
            <person name="Andreopoulos B."/>
            <person name="Baker S.E."/>
            <person name="Barry K."/>
            <person name="Bills G."/>
            <person name="Bluhm B.H."/>
            <person name="Cannon C."/>
            <person name="Castanera R."/>
            <person name="Culley D.E."/>
            <person name="Daum C."/>
            <person name="Ezra D."/>
            <person name="Gonzalez J.B."/>
            <person name="Henrissat B."/>
            <person name="Kuo A."/>
            <person name="Liang C."/>
            <person name="Lipzen A."/>
            <person name="Lutzoni F."/>
            <person name="Magnuson J."/>
            <person name="Mondo S."/>
            <person name="Nolan M."/>
            <person name="Ohm R."/>
            <person name="Pangilinan J."/>
            <person name="Park H.-J."/>
            <person name="Ramirez L."/>
            <person name="Alfaro M."/>
            <person name="Sun H."/>
            <person name="Tritt A."/>
            <person name="Yoshinaga Y."/>
            <person name="Zwiers L.-H."/>
            <person name="Turgeon B.G."/>
            <person name="Goodwin S.B."/>
            <person name="Spatafora J.W."/>
            <person name="Crous P.W."/>
            <person name="Grigoriev I.V."/>
        </authorList>
    </citation>
    <scope>NUCLEOTIDE SEQUENCE</scope>
    <source>
        <strain evidence="1">P77</strain>
    </source>
</reference>
<protein>
    <submittedName>
        <fullName evidence="1">Uncharacterized protein</fullName>
    </submittedName>
</protein>
<dbReference type="Proteomes" id="UP000800040">
    <property type="component" value="Unassembled WGS sequence"/>
</dbReference>
<dbReference type="AlphaFoldDB" id="A0A6A5KXM0"/>
<proteinExistence type="predicted"/>
<gene>
    <name evidence="1" type="ORF">BDW02DRAFT_576364</name>
</gene>
<evidence type="ECO:0000313" key="1">
    <source>
        <dbReference type="EMBL" id="KAF1838453.1"/>
    </source>
</evidence>
<accession>A0A6A5KXM0</accession>
<sequence>MRLIVGRAPHLSLPSQPLTHVNLAAGRRAVAAALLFWLAGLPPGQLVGGGDAPSTPFSPSTLEPRCRLSAAHSATVQHAAMPPPCFTPMLIIGKNSQPAGHWLPQMRNICQF</sequence>
<organism evidence="1 2">
    <name type="scientific">Decorospora gaudefroyi</name>
    <dbReference type="NCBI Taxonomy" id="184978"/>
    <lineage>
        <taxon>Eukaryota</taxon>
        <taxon>Fungi</taxon>
        <taxon>Dikarya</taxon>
        <taxon>Ascomycota</taxon>
        <taxon>Pezizomycotina</taxon>
        <taxon>Dothideomycetes</taxon>
        <taxon>Pleosporomycetidae</taxon>
        <taxon>Pleosporales</taxon>
        <taxon>Pleosporineae</taxon>
        <taxon>Pleosporaceae</taxon>
        <taxon>Decorospora</taxon>
    </lineage>
</organism>
<keyword evidence="2" id="KW-1185">Reference proteome</keyword>
<dbReference type="EMBL" id="ML975252">
    <property type="protein sequence ID" value="KAF1838453.1"/>
    <property type="molecule type" value="Genomic_DNA"/>
</dbReference>
<evidence type="ECO:0000313" key="2">
    <source>
        <dbReference type="Proteomes" id="UP000800040"/>
    </source>
</evidence>
<name>A0A6A5KXM0_9PLEO</name>